<organism evidence="1 2">
    <name type="scientific">Diaporthe ampelina</name>
    <dbReference type="NCBI Taxonomy" id="1214573"/>
    <lineage>
        <taxon>Eukaryota</taxon>
        <taxon>Fungi</taxon>
        <taxon>Dikarya</taxon>
        <taxon>Ascomycota</taxon>
        <taxon>Pezizomycotina</taxon>
        <taxon>Sordariomycetes</taxon>
        <taxon>Sordariomycetidae</taxon>
        <taxon>Diaporthales</taxon>
        <taxon>Diaporthaceae</taxon>
        <taxon>Diaporthe</taxon>
    </lineage>
</organism>
<dbReference type="EMBL" id="LCUC01000011">
    <property type="protein sequence ID" value="KKY39763.1"/>
    <property type="molecule type" value="Genomic_DNA"/>
</dbReference>
<dbReference type="InterPro" id="IPR022025">
    <property type="entry name" value="Amidoligase_2"/>
</dbReference>
<evidence type="ECO:0000313" key="1">
    <source>
        <dbReference type="EMBL" id="KKY39763.1"/>
    </source>
</evidence>
<accession>A0A0G2HYK3</accession>
<keyword evidence="2" id="KW-1185">Reference proteome</keyword>
<sequence length="263" mass="29396">MYKWVGVEIRSPALVAEAGSFDEIKRVVTLLRNKFRLRLNDTTGFHVHVGMGAHKLPSRTIRRLAQLLWGFLEQGLLHPHEVGMATLEPSESCTSVVDGLSVLCQQEMYAETARAVNELSGYIGQRFNYNLLAYEFQDLGDLEIRRTVEFREAAGSLDPPWVAAWSRICSRIVEFCLEATEGVFVDVLMRVVEAELAFEVSGEEMRYDVVDLLNDLGLRDEAKLVEKILMGDRDAFWFPCALEENSSGDATGASIMVAPGSES</sequence>
<name>A0A0G2HYK3_9PEZI</name>
<proteinExistence type="predicted"/>
<protein>
    <recommendedName>
        <fullName evidence="3">Amidoligase enzyme</fullName>
    </recommendedName>
</protein>
<dbReference type="Pfam" id="PF12224">
    <property type="entry name" value="Amidoligase_2"/>
    <property type="match status" value="1"/>
</dbReference>
<reference evidence="1 2" key="2">
    <citation type="submission" date="2015-05" db="EMBL/GenBank/DDBJ databases">
        <authorList>
            <person name="Morales-Cruz A."/>
            <person name="Amrine K.C."/>
            <person name="Cantu D."/>
        </authorList>
    </citation>
    <scope>NUCLEOTIDE SEQUENCE [LARGE SCALE GENOMIC DNA]</scope>
    <source>
        <strain evidence="1">DA912</strain>
    </source>
</reference>
<dbReference type="Proteomes" id="UP000034680">
    <property type="component" value="Unassembled WGS sequence"/>
</dbReference>
<dbReference type="OrthoDB" id="412402at2759"/>
<dbReference type="PANTHER" id="PTHR36847">
    <property type="entry name" value="AMIDOLIGASE ENZYME"/>
    <property type="match status" value="1"/>
</dbReference>
<evidence type="ECO:0008006" key="3">
    <source>
        <dbReference type="Google" id="ProtNLM"/>
    </source>
</evidence>
<reference evidence="1 2" key="1">
    <citation type="submission" date="2015-05" db="EMBL/GenBank/DDBJ databases">
        <title>Distinctive expansion of gene families associated with plant cell wall degradation and secondary metabolism in the genomes of grapevine trunk pathogens.</title>
        <authorList>
            <person name="Lawrence D.P."/>
            <person name="Travadon R."/>
            <person name="Rolshausen P.E."/>
            <person name="Baumgartner K."/>
        </authorList>
    </citation>
    <scope>NUCLEOTIDE SEQUENCE [LARGE SCALE GENOMIC DNA]</scope>
    <source>
        <strain evidence="1">DA912</strain>
    </source>
</reference>
<dbReference type="STRING" id="1214573.A0A0G2HYK3"/>
<dbReference type="AlphaFoldDB" id="A0A0G2HYK3"/>
<evidence type="ECO:0000313" key="2">
    <source>
        <dbReference type="Proteomes" id="UP000034680"/>
    </source>
</evidence>
<comment type="caution">
    <text evidence="1">The sequence shown here is derived from an EMBL/GenBank/DDBJ whole genome shotgun (WGS) entry which is preliminary data.</text>
</comment>
<dbReference type="PANTHER" id="PTHR36847:SF1">
    <property type="entry name" value="AMIDOLIGASE ENZYME"/>
    <property type="match status" value="1"/>
</dbReference>
<gene>
    <name evidence="1" type="ORF">UCDDA912_g00249</name>
</gene>